<accession>L7ESB9</accession>
<dbReference type="InterPro" id="IPR041273">
    <property type="entry name" value="NAT_N"/>
</dbReference>
<dbReference type="Gene3D" id="3.40.630.120">
    <property type="match status" value="1"/>
</dbReference>
<evidence type="ECO:0000259" key="1">
    <source>
        <dbReference type="Pfam" id="PF18082"/>
    </source>
</evidence>
<evidence type="ECO:0000313" key="3">
    <source>
        <dbReference type="EMBL" id="ELP61912.1"/>
    </source>
</evidence>
<evidence type="ECO:0000259" key="2">
    <source>
        <dbReference type="Pfam" id="PF18164"/>
    </source>
</evidence>
<proteinExistence type="predicted"/>
<dbReference type="Pfam" id="PF18082">
    <property type="entry name" value="NAT_N"/>
    <property type="match status" value="1"/>
</dbReference>
<feature type="domain" description="GNAT-like C-terminal" evidence="2">
    <location>
        <begin position="167"/>
        <end position="325"/>
    </location>
</feature>
<dbReference type="GeneID" id="97404762"/>
<organism evidence="3 4">
    <name type="scientific">Streptomyces turgidiscabies (strain Car8)</name>
    <dbReference type="NCBI Taxonomy" id="698760"/>
    <lineage>
        <taxon>Bacteria</taxon>
        <taxon>Bacillati</taxon>
        <taxon>Actinomycetota</taxon>
        <taxon>Actinomycetes</taxon>
        <taxon>Kitasatosporales</taxon>
        <taxon>Streptomycetaceae</taxon>
        <taxon>Streptomyces</taxon>
    </lineage>
</organism>
<comment type="caution">
    <text evidence="3">The sequence shown here is derived from an EMBL/GenBank/DDBJ whole genome shotgun (WGS) entry which is preliminary data.</text>
</comment>
<sequence length="330" mass="36398">MDRRPTETTRENHTVLPDADDLPEILLDLAVPHEDINELVALRSPLTRDSAAMRLLEECVEGLVRNMGEIGGAAPWPADRIAELFTGRAEERADGAAAALGRYFAAYVYVAALPRVRAHHLALGISPEVSRRTLADVGRNMALHRRRHGQGGAQAPWWLRLHFHGELFQLGRLQFQRARVGEQAAGPLSAAGLASDADAMCLSVHIPDFHGPLSPAACDRSLALAPDFFARHFPGERYTAGVCHSWLLDPQLKRYLGADSNIVRFQERFRIAPETGEPADTQPVQFVFGNPDLPVAELPRRTTVERAVGDHLRAGGHWYIGHGWFPLPPV</sequence>
<evidence type="ECO:0008006" key="5">
    <source>
        <dbReference type="Google" id="ProtNLM"/>
    </source>
</evidence>
<dbReference type="EMBL" id="AEJB01000648">
    <property type="protein sequence ID" value="ELP61912.1"/>
    <property type="molecule type" value="Genomic_DNA"/>
</dbReference>
<dbReference type="RefSeq" id="WP_006383196.1">
    <property type="nucleotide sequence ID" value="NZ_AEJB01000648.1"/>
</dbReference>
<gene>
    <name evidence="3" type="ORF">STRTUCAR8_02864</name>
</gene>
<reference evidence="3 4" key="1">
    <citation type="journal article" date="2011" name="Plasmid">
        <title>Streptomyces turgidiscabies Car8 contains a modular pathogenicity island that shares virulence genes with other actinobacterial plant pathogens.</title>
        <authorList>
            <person name="Huguet-Tapia J.C."/>
            <person name="Badger J.H."/>
            <person name="Loria R."/>
            <person name="Pettis G.S."/>
        </authorList>
    </citation>
    <scope>NUCLEOTIDE SEQUENCE [LARGE SCALE GENOMIC DNA]</scope>
    <source>
        <strain evidence="3 4">Car8</strain>
    </source>
</reference>
<feature type="domain" description="N-acyltransferase N-terminal" evidence="1">
    <location>
        <begin position="20"/>
        <end position="165"/>
    </location>
</feature>
<dbReference type="PATRIC" id="fig|698760.3.peg.9150"/>
<dbReference type="Pfam" id="PF18164">
    <property type="entry name" value="GNAT_C"/>
    <property type="match status" value="1"/>
</dbReference>
<protein>
    <recommendedName>
        <fullName evidence="5">Acyltransferase</fullName>
    </recommendedName>
</protein>
<dbReference type="InterPro" id="IPR041644">
    <property type="entry name" value="GNAT_C"/>
</dbReference>
<keyword evidence="4" id="KW-1185">Reference proteome</keyword>
<dbReference type="Proteomes" id="UP000010931">
    <property type="component" value="Unassembled WGS sequence"/>
</dbReference>
<evidence type="ECO:0000313" key="4">
    <source>
        <dbReference type="Proteomes" id="UP000010931"/>
    </source>
</evidence>
<dbReference type="STRING" id="85558.T45_04085"/>
<name>L7ESB9_STRT8</name>
<dbReference type="AlphaFoldDB" id="L7ESB9"/>